<evidence type="ECO:0000313" key="2">
    <source>
        <dbReference type="Proteomes" id="UP000078225"/>
    </source>
</evidence>
<keyword evidence="2" id="KW-1185">Reference proteome</keyword>
<accession>A0A1B7L3S4</accession>
<reference evidence="2" key="1">
    <citation type="submission" date="2016-05" db="EMBL/GenBank/DDBJ databases">
        <authorList>
            <person name="Behera P."/>
            <person name="Vaishampayan P."/>
            <person name="Singh N."/>
            <person name="Raina V."/>
            <person name="Suar M."/>
            <person name="Pattnaik A."/>
            <person name="Rastogi G."/>
        </authorList>
    </citation>
    <scope>NUCLEOTIDE SEQUENCE [LARGE SCALE GENOMIC DNA]</scope>
    <source>
        <strain evidence="2">MP23</strain>
    </source>
</reference>
<dbReference type="OrthoDB" id="6540427at2"/>
<organism evidence="1 2">
    <name type="scientific">Mangrovibacter phragmitis</name>
    <dbReference type="NCBI Taxonomy" id="1691903"/>
    <lineage>
        <taxon>Bacteria</taxon>
        <taxon>Pseudomonadati</taxon>
        <taxon>Pseudomonadota</taxon>
        <taxon>Gammaproteobacteria</taxon>
        <taxon>Enterobacterales</taxon>
        <taxon>Enterobacteriaceae</taxon>
        <taxon>Mangrovibacter</taxon>
    </lineage>
</organism>
<gene>
    <name evidence="1" type="ORF">A9B99_06755</name>
</gene>
<evidence type="ECO:0000313" key="1">
    <source>
        <dbReference type="EMBL" id="OAT77007.1"/>
    </source>
</evidence>
<proteinExistence type="predicted"/>
<name>A0A1B7L3S4_9ENTR</name>
<dbReference type="Proteomes" id="UP000078225">
    <property type="component" value="Unassembled WGS sequence"/>
</dbReference>
<dbReference type="AlphaFoldDB" id="A0A1B7L3S4"/>
<sequence length="77" mass="8783">MKELTLTISLADLRHLEHLRNVGLLIGELMQAQDCASSRPDPAQQAQLTSVIHLMTARLDDMVERCNERWLTEEVRA</sequence>
<comment type="caution">
    <text evidence="1">The sequence shown here is derived from an EMBL/GenBank/DDBJ whole genome shotgun (WGS) entry which is preliminary data.</text>
</comment>
<dbReference type="STRING" id="1691903.A9B99_06755"/>
<dbReference type="EMBL" id="LYRP01000012">
    <property type="protein sequence ID" value="OAT77007.1"/>
    <property type="molecule type" value="Genomic_DNA"/>
</dbReference>
<protein>
    <submittedName>
        <fullName evidence="1">Uncharacterized protein</fullName>
    </submittedName>
</protein>